<evidence type="ECO:0008006" key="4">
    <source>
        <dbReference type="Google" id="ProtNLM"/>
    </source>
</evidence>
<sequence>MGNRVEKVIIHSIKIGSLTVNLTIIKDNSVEASKIFASTTLNLNNATLVLDNESYRAELQAVGSIDITKPLNEVMCDIYQIDRGNCGNKYACVVVGGQPSCEPVKTEGDLGLALGLGIGIPLFILACLVVGVIVRYAVKSRRDNHSTDGGRDALSYGFITRGMPLKIDSWRRNDPVYKKNSSKWDSFYSSTVSDEDRNVEHDYPAQERYVGDNQPSNFSWDFLYRYIDPNESFHIQRPQANIRPHSVYEEGTHM</sequence>
<evidence type="ECO:0000256" key="1">
    <source>
        <dbReference type="SAM" id="Phobius"/>
    </source>
</evidence>
<dbReference type="AlphaFoldDB" id="A0A9D3YMB5"/>
<reference evidence="2" key="1">
    <citation type="journal article" date="2019" name="bioRxiv">
        <title>The Genome of the Zebra Mussel, Dreissena polymorpha: A Resource for Invasive Species Research.</title>
        <authorList>
            <person name="McCartney M.A."/>
            <person name="Auch B."/>
            <person name="Kono T."/>
            <person name="Mallez S."/>
            <person name="Zhang Y."/>
            <person name="Obille A."/>
            <person name="Becker A."/>
            <person name="Abrahante J.E."/>
            <person name="Garbe J."/>
            <person name="Badalamenti J.P."/>
            <person name="Herman A."/>
            <person name="Mangelson H."/>
            <person name="Liachko I."/>
            <person name="Sullivan S."/>
            <person name="Sone E.D."/>
            <person name="Koren S."/>
            <person name="Silverstein K.A.T."/>
            <person name="Beckman K.B."/>
            <person name="Gohl D.M."/>
        </authorList>
    </citation>
    <scope>NUCLEOTIDE SEQUENCE</scope>
    <source>
        <strain evidence="2">Duluth1</strain>
        <tissue evidence="2">Whole animal</tissue>
    </source>
</reference>
<organism evidence="2 3">
    <name type="scientific">Dreissena polymorpha</name>
    <name type="common">Zebra mussel</name>
    <name type="synonym">Mytilus polymorpha</name>
    <dbReference type="NCBI Taxonomy" id="45954"/>
    <lineage>
        <taxon>Eukaryota</taxon>
        <taxon>Metazoa</taxon>
        <taxon>Spiralia</taxon>
        <taxon>Lophotrochozoa</taxon>
        <taxon>Mollusca</taxon>
        <taxon>Bivalvia</taxon>
        <taxon>Autobranchia</taxon>
        <taxon>Heteroconchia</taxon>
        <taxon>Euheterodonta</taxon>
        <taxon>Imparidentia</taxon>
        <taxon>Neoheterodontei</taxon>
        <taxon>Myida</taxon>
        <taxon>Dreissenoidea</taxon>
        <taxon>Dreissenidae</taxon>
        <taxon>Dreissena</taxon>
    </lineage>
</organism>
<keyword evidence="1" id="KW-1133">Transmembrane helix</keyword>
<dbReference type="EMBL" id="JAIWYP010000015">
    <property type="protein sequence ID" value="KAH3701435.1"/>
    <property type="molecule type" value="Genomic_DNA"/>
</dbReference>
<name>A0A9D3YMB5_DREPO</name>
<evidence type="ECO:0000313" key="2">
    <source>
        <dbReference type="EMBL" id="KAH3701435.1"/>
    </source>
</evidence>
<reference evidence="2" key="2">
    <citation type="submission" date="2020-11" db="EMBL/GenBank/DDBJ databases">
        <authorList>
            <person name="McCartney M.A."/>
            <person name="Auch B."/>
            <person name="Kono T."/>
            <person name="Mallez S."/>
            <person name="Becker A."/>
            <person name="Gohl D.M."/>
            <person name="Silverstein K.A.T."/>
            <person name="Koren S."/>
            <person name="Bechman K.B."/>
            <person name="Herman A."/>
            <person name="Abrahante J.E."/>
            <person name="Garbe J."/>
        </authorList>
    </citation>
    <scope>NUCLEOTIDE SEQUENCE</scope>
    <source>
        <strain evidence="2">Duluth1</strain>
        <tissue evidence="2">Whole animal</tissue>
    </source>
</reference>
<protein>
    <recommendedName>
        <fullName evidence="4">SEA domain-containing protein</fullName>
    </recommendedName>
</protein>
<keyword evidence="1" id="KW-0812">Transmembrane</keyword>
<dbReference type="Proteomes" id="UP000828390">
    <property type="component" value="Unassembled WGS sequence"/>
</dbReference>
<proteinExistence type="predicted"/>
<keyword evidence="1" id="KW-0472">Membrane</keyword>
<comment type="caution">
    <text evidence="2">The sequence shown here is derived from an EMBL/GenBank/DDBJ whole genome shotgun (WGS) entry which is preliminary data.</text>
</comment>
<accession>A0A9D3YMB5</accession>
<evidence type="ECO:0000313" key="3">
    <source>
        <dbReference type="Proteomes" id="UP000828390"/>
    </source>
</evidence>
<gene>
    <name evidence="2" type="ORF">DPMN_076423</name>
</gene>
<keyword evidence="3" id="KW-1185">Reference proteome</keyword>
<feature type="transmembrane region" description="Helical" evidence="1">
    <location>
        <begin position="110"/>
        <end position="134"/>
    </location>
</feature>